<dbReference type="InterPro" id="IPR041700">
    <property type="entry name" value="OMP_b-brl_3"/>
</dbReference>
<dbReference type="Gene3D" id="2.60.40.1120">
    <property type="entry name" value="Carboxypeptidase-like, regulatory domain"/>
    <property type="match status" value="1"/>
</dbReference>
<evidence type="ECO:0000256" key="3">
    <source>
        <dbReference type="ARBA" id="ARBA00023237"/>
    </source>
</evidence>
<evidence type="ECO:0000256" key="5">
    <source>
        <dbReference type="SAM" id="SignalP"/>
    </source>
</evidence>
<accession>A0A7K0FQL2</accession>
<dbReference type="InterPro" id="IPR036942">
    <property type="entry name" value="Beta-barrel_TonB_sf"/>
</dbReference>
<keyword evidence="3" id="KW-0998">Cell outer membrane</keyword>
<dbReference type="InterPro" id="IPR037066">
    <property type="entry name" value="Plug_dom_sf"/>
</dbReference>
<dbReference type="SUPFAM" id="SSF56935">
    <property type="entry name" value="Porins"/>
    <property type="match status" value="1"/>
</dbReference>
<dbReference type="PANTHER" id="PTHR40980:SF4">
    <property type="entry name" value="TONB-DEPENDENT RECEPTOR-LIKE BETA-BARREL DOMAIN-CONTAINING PROTEIN"/>
    <property type="match status" value="1"/>
</dbReference>
<dbReference type="SUPFAM" id="SSF49464">
    <property type="entry name" value="Carboxypeptidase regulatory domain-like"/>
    <property type="match status" value="1"/>
</dbReference>
<evidence type="ECO:0000313" key="9">
    <source>
        <dbReference type="Proteomes" id="UP000462931"/>
    </source>
</evidence>
<feature type="domain" description="Outer membrane protein beta-barrel" evidence="7">
    <location>
        <begin position="383"/>
        <end position="791"/>
    </location>
</feature>
<keyword evidence="9" id="KW-1185">Reference proteome</keyword>
<dbReference type="RefSeq" id="WP_154288340.1">
    <property type="nucleotide sequence ID" value="NZ_WKJI01000004.1"/>
</dbReference>
<gene>
    <name evidence="8" type="ORF">GJJ64_13690</name>
</gene>
<protein>
    <submittedName>
        <fullName evidence="8">TonB-dependent receptor</fullName>
    </submittedName>
</protein>
<dbReference type="EMBL" id="WKJI01000004">
    <property type="protein sequence ID" value="MRX48246.1"/>
    <property type="molecule type" value="Genomic_DNA"/>
</dbReference>
<feature type="domain" description="TonB-dependent receptor plug" evidence="6">
    <location>
        <begin position="150"/>
        <end position="234"/>
    </location>
</feature>
<dbReference type="Proteomes" id="UP000462931">
    <property type="component" value="Unassembled WGS sequence"/>
</dbReference>
<feature type="chain" id="PRO_5029722431" evidence="5">
    <location>
        <begin position="19"/>
        <end position="826"/>
    </location>
</feature>
<feature type="compositionally biased region" description="Gly residues" evidence="4">
    <location>
        <begin position="814"/>
        <end position="826"/>
    </location>
</feature>
<dbReference type="InterPro" id="IPR008969">
    <property type="entry name" value="CarboxyPept-like_regulatory"/>
</dbReference>
<organism evidence="8 9">
    <name type="scientific">Pedobacter puniceum</name>
    <dbReference type="NCBI Taxonomy" id="2666136"/>
    <lineage>
        <taxon>Bacteria</taxon>
        <taxon>Pseudomonadati</taxon>
        <taxon>Bacteroidota</taxon>
        <taxon>Sphingobacteriia</taxon>
        <taxon>Sphingobacteriales</taxon>
        <taxon>Sphingobacteriaceae</taxon>
        <taxon>Pedobacter</taxon>
    </lineage>
</organism>
<evidence type="ECO:0000256" key="1">
    <source>
        <dbReference type="ARBA" id="ARBA00004442"/>
    </source>
</evidence>
<evidence type="ECO:0000259" key="6">
    <source>
        <dbReference type="Pfam" id="PF07715"/>
    </source>
</evidence>
<keyword evidence="2" id="KW-0472">Membrane</keyword>
<evidence type="ECO:0000313" key="8">
    <source>
        <dbReference type="EMBL" id="MRX48246.1"/>
    </source>
</evidence>
<keyword evidence="5" id="KW-0732">Signal</keyword>
<dbReference type="Pfam" id="PF13715">
    <property type="entry name" value="CarbopepD_reg_2"/>
    <property type="match status" value="1"/>
</dbReference>
<evidence type="ECO:0000256" key="4">
    <source>
        <dbReference type="SAM" id="MobiDB-lite"/>
    </source>
</evidence>
<proteinExistence type="predicted"/>
<comment type="caution">
    <text evidence="8">The sequence shown here is derived from an EMBL/GenBank/DDBJ whole genome shotgun (WGS) entry which is preliminary data.</text>
</comment>
<dbReference type="AlphaFoldDB" id="A0A7K0FQL2"/>
<dbReference type="InterPro" id="IPR012910">
    <property type="entry name" value="Plug_dom"/>
</dbReference>
<reference evidence="8 9" key="1">
    <citation type="submission" date="2019-11" db="EMBL/GenBank/DDBJ databases">
        <authorList>
            <person name="Cheng Q."/>
            <person name="Yang Z."/>
        </authorList>
    </citation>
    <scope>NUCLEOTIDE SEQUENCE [LARGE SCALE GENOMIC DNA]</scope>
    <source>
        <strain evidence="8 9">HX-22-1</strain>
    </source>
</reference>
<sequence>MKYLYLLLVVFISTKTFAQMPMGAGGGSSAIIGKISGTVIDSITNKPVDYATIALSKSQQTKSTNGSLADDKGAFKIEKIIPGKYRITVSFIGYQTKIIDPVTTTNSKPDINLGTIKLSPNAKLLNEVVVEGQTSIVENKIDKLVYNAEKDVAIAGGNATDVLRKVPLLSVDYDGNVSLRGSSNIRVLINGKPSGTMAGNIADALKAIPADQIKNVEVITSPSAKYDAEGTSGIINIITKKNNLEGMSGSVNAGVGIRQNSGNLNLNLKKSRLTVTANGGGYYSWPQTSILDFNRINNNGDFNLQNGRSTTERLATNGSIGADYDFNKYNSVSSTLKLNWFQFGVDGFNDNKNSFGGVQQAFTRVTNNKNRVTGYDWNNDYTHKFKKEGQEISLAWQLTQSNLVNDYDSYFSTVARQEIGTSDAINKESTFQLDYTHPFKKIVWETGVKAILRDITNDSGVDSADLSGGNRIPVDGRNFIYDYNQDVLSAYTTFGFTLAKKYGVKVGGRYEFTDINGFATGTAAFTPFTNDYGNFVPSFVVSRTFKNFQTVKFSYNKRLQRPSVFFLNPFLNSADFYNQSQGNPLLGPELADNFEINYSTFVKTTIINASIYYRATKDIIESIITNRSVDGKNISFTTYDNVGRNNSVGFNFFGSVNPTKKLTLRGNFNIYTYDINLSAASANISAIEDKVYLMYNGFLSATYTMPKGLTFETFLITNSPRRTFQGRNPSFNMWNLGLKKELFNKKGSIGLNVIDPFNNRKNFESEIRNPAFIQSNNFSIPFRSVGVNFSWRFGSLKVNQNPKKGVKNDDLKQGDGGGQAGGGMGN</sequence>
<dbReference type="PANTHER" id="PTHR40980">
    <property type="entry name" value="PLUG DOMAIN-CONTAINING PROTEIN"/>
    <property type="match status" value="1"/>
</dbReference>
<dbReference type="Pfam" id="PF14905">
    <property type="entry name" value="OMP_b-brl_3"/>
    <property type="match status" value="1"/>
</dbReference>
<feature type="region of interest" description="Disordered" evidence="4">
    <location>
        <begin position="802"/>
        <end position="826"/>
    </location>
</feature>
<comment type="subcellular location">
    <subcellularLocation>
        <location evidence="1">Cell outer membrane</location>
    </subcellularLocation>
</comment>
<evidence type="ECO:0000259" key="7">
    <source>
        <dbReference type="Pfam" id="PF14905"/>
    </source>
</evidence>
<feature type="signal peptide" evidence="5">
    <location>
        <begin position="1"/>
        <end position="18"/>
    </location>
</feature>
<dbReference type="Pfam" id="PF07715">
    <property type="entry name" value="Plug"/>
    <property type="match status" value="1"/>
</dbReference>
<dbReference type="Gene3D" id="2.170.130.10">
    <property type="entry name" value="TonB-dependent receptor, plug domain"/>
    <property type="match status" value="1"/>
</dbReference>
<dbReference type="GO" id="GO:0009279">
    <property type="term" value="C:cell outer membrane"/>
    <property type="evidence" value="ECO:0007669"/>
    <property type="project" value="UniProtKB-SubCell"/>
</dbReference>
<name>A0A7K0FQL2_9SPHI</name>
<evidence type="ECO:0000256" key="2">
    <source>
        <dbReference type="ARBA" id="ARBA00023136"/>
    </source>
</evidence>
<dbReference type="Gene3D" id="2.40.170.20">
    <property type="entry name" value="TonB-dependent receptor, beta-barrel domain"/>
    <property type="match status" value="1"/>
</dbReference>
<keyword evidence="8" id="KW-0675">Receptor</keyword>